<evidence type="ECO:0000256" key="11">
    <source>
        <dbReference type="ARBA" id="ARBA00039461"/>
    </source>
</evidence>
<feature type="domain" description="Four-carbon acid sugar kinase nucleotide binding" evidence="14">
    <location>
        <begin position="248"/>
        <end position="408"/>
    </location>
</feature>
<dbReference type="Pfam" id="PF17042">
    <property type="entry name" value="NBD_C"/>
    <property type="match status" value="1"/>
</dbReference>
<sequence>MRGAIADDFTGATDLAGNWRARGLRTAVVLGVPGPDDLADLADHDAVVVALKIRSVPAPQAVEQARAAYRALVALGVTQVYDKYCSTFDSTPEGNIGPVADALLEETGARSAVVVPGFPDAGRTVFRGHLFVGNEPLDRSPMKDHPLNPMWDSRVANLLAAQTAHPVAEVPVGVVRAGEQALRGAIVAAEAGGARYVVVDSIDNDDLAVVARATSDAPLVTGGSGLALGLDPTGATLGDIAAVPGRRAVLAGSASRATQAQVRAALPHLPHQKVDVAAALADPGAEVERLLAWGRERWAEQPDRPVLVYSVGEPDDVARGRAVTADAPAVVERLFSALAPRLAEAGATQLVVAGGETSGSVVQGLGVHVLEVGQLLSPGVSWLRGRRRGADDVNLVLKSGNFGTEDLFVTTWEELA</sequence>
<evidence type="ECO:0000313" key="15">
    <source>
        <dbReference type="EMBL" id="SIQ12499.1"/>
    </source>
</evidence>
<dbReference type="NCBIfam" id="NF043035">
    <property type="entry name" value="OxoTetrKin"/>
    <property type="match status" value="1"/>
</dbReference>
<dbReference type="EMBL" id="FTMI01000002">
    <property type="protein sequence ID" value="SIQ12499.1"/>
    <property type="molecule type" value="Genomic_DNA"/>
</dbReference>
<dbReference type="Gene3D" id="3.40.980.20">
    <property type="entry name" value="Four-carbon acid sugar kinase, nucleotide binding domain"/>
    <property type="match status" value="1"/>
</dbReference>
<comment type="catalytic activity">
    <reaction evidence="7">
        <text>3-dehydro-L-erythronate + ATP = 3-dehydro-4-O-phospho-L-erythronate + ADP + H(+)</text>
        <dbReference type="Rhea" id="RHEA:52552"/>
        <dbReference type="ChEBI" id="CHEBI:15378"/>
        <dbReference type="ChEBI" id="CHEBI:30616"/>
        <dbReference type="ChEBI" id="CHEBI:136592"/>
        <dbReference type="ChEBI" id="CHEBI:136670"/>
        <dbReference type="ChEBI" id="CHEBI:456216"/>
        <dbReference type="EC" id="2.7.1.217"/>
    </reaction>
</comment>
<evidence type="ECO:0000259" key="14">
    <source>
        <dbReference type="Pfam" id="PF17042"/>
    </source>
</evidence>
<comment type="similarity">
    <text evidence="1">Belongs to the four-carbon acid sugar kinase family.</text>
</comment>
<comment type="function">
    <text evidence="9">Catalyzes the ATP-dependent phosphorylation of 3-oxo-tetronate to 3-oxo-tetronate 4-phosphate.</text>
</comment>
<dbReference type="AlphaFoldDB" id="A0A1N6Q7I0"/>
<feature type="domain" description="Four-carbon acid sugar kinase N-terminal" evidence="13">
    <location>
        <begin position="3"/>
        <end position="229"/>
    </location>
</feature>
<keyword evidence="6" id="KW-0119">Carbohydrate metabolism</keyword>
<dbReference type="SUPFAM" id="SSF142764">
    <property type="entry name" value="YgbK-like"/>
    <property type="match status" value="1"/>
</dbReference>
<evidence type="ECO:0000256" key="10">
    <source>
        <dbReference type="ARBA" id="ARBA00039095"/>
    </source>
</evidence>
<evidence type="ECO:0000256" key="12">
    <source>
        <dbReference type="ARBA" id="ARBA00041377"/>
    </source>
</evidence>
<dbReference type="RefSeq" id="WP_076404385.1">
    <property type="nucleotide sequence ID" value="NZ_FTMI01000002.1"/>
</dbReference>
<evidence type="ECO:0000256" key="6">
    <source>
        <dbReference type="ARBA" id="ARBA00023277"/>
    </source>
</evidence>
<evidence type="ECO:0000256" key="1">
    <source>
        <dbReference type="ARBA" id="ARBA00005715"/>
    </source>
</evidence>
<gene>
    <name evidence="15" type="ORF">SAMN05518682_1382</name>
</gene>
<keyword evidence="3" id="KW-0547">Nucleotide-binding</keyword>
<dbReference type="InterPro" id="IPR050007">
    <property type="entry name" value="OtnK"/>
</dbReference>
<accession>A0A1N6Q7I0</accession>
<organism evidence="15 16">
    <name type="scientific">Cellulosimicrobium aquatile</name>
    <dbReference type="NCBI Taxonomy" id="1612203"/>
    <lineage>
        <taxon>Bacteria</taxon>
        <taxon>Bacillati</taxon>
        <taxon>Actinomycetota</taxon>
        <taxon>Actinomycetes</taxon>
        <taxon>Micrococcales</taxon>
        <taxon>Promicromonosporaceae</taxon>
        <taxon>Cellulosimicrobium</taxon>
    </lineage>
</organism>
<dbReference type="Gene3D" id="3.40.50.10840">
    <property type="entry name" value="Putative sugar-binding, N-terminal domain"/>
    <property type="match status" value="1"/>
</dbReference>
<keyword evidence="5" id="KW-0067">ATP-binding</keyword>
<evidence type="ECO:0000313" key="16">
    <source>
        <dbReference type="Proteomes" id="UP000186235"/>
    </source>
</evidence>
<comment type="catalytic activity">
    <reaction evidence="8">
        <text>3-dehydro-D-erythronate + ATP = 3-dehydro-4-O-phospho-D-erythronate + ADP + H(+)</text>
        <dbReference type="Rhea" id="RHEA:52556"/>
        <dbReference type="ChEBI" id="CHEBI:15378"/>
        <dbReference type="ChEBI" id="CHEBI:30616"/>
        <dbReference type="ChEBI" id="CHEBI:57958"/>
        <dbReference type="ChEBI" id="CHEBI:136593"/>
        <dbReference type="ChEBI" id="CHEBI:456216"/>
        <dbReference type="EC" id="2.7.1.217"/>
    </reaction>
</comment>
<dbReference type="InterPro" id="IPR031475">
    <property type="entry name" value="NBD_C"/>
</dbReference>
<dbReference type="GO" id="GO:0005524">
    <property type="term" value="F:ATP binding"/>
    <property type="evidence" value="ECO:0007669"/>
    <property type="project" value="UniProtKB-KW"/>
</dbReference>
<evidence type="ECO:0000256" key="7">
    <source>
        <dbReference type="ARBA" id="ARBA00035898"/>
    </source>
</evidence>
<dbReference type="EC" id="2.7.1.217" evidence="10"/>
<evidence type="ECO:0000256" key="8">
    <source>
        <dbReference type="ARBA" id="ARBA00036346"/>
    </source>
</evidence>
<evidence type="ECO:0000256" key="5">
    <source>
        <dbReference type="ARBA" id="ARBA00022840"/>
    </source>
</evidence>
<evidence type="ECO:0000256" key="3">
    <source>
        <dbReference type="ARBA" id="ARBA00022741"/>
    </source>
</evidence>
<dbReference type="InterPro" id="IPR042213">
    <property type="entry name" value="NBD_C_sf"/>
</dbReference>
<reference evidence="16" key="1">
    <citation type="submission" date="2017-01" db="EMBL/GenBank/DDBJ databases">
        <authorList>
            <person name="Varghese N."/>
            <person name="Submissions S."/>
        </authorList>
    </citation>
    <scope>NUCLEOTIDE SEQUENCE [LARGE SCALE GENOMIC DNA]</scope>
    <source>
        <strain evidence="16">3bp</strain>
    </source>
</reference>
<evidence type="ECO:0000256" key="2">
    <source>
        <dbReference type="ARBA" id="ARBA00022679"/>
    </source>
</evidence>
<dbReference type="InterPro" id="IPR010737">
    <property type="entry name" value="4-carb_acid_sugar_kinase_N"/>
</dbReference>
<evidence type="ECO:0000259" key="13">
    <source>
        <dbReference type="Pfam" id="PF07005"/>
    </source>
</evidence>
<dbReference type="InterPro" id="IPR037051">
    <property type="entry name" value="4-carb_acid_sugar_kinase_N_sf"/>
</dbReference>
<evidence type="ECO:0000256" key="4">
    <source>
        <dbReference type="ARBA" id="ARBA00022777"/>
    </source>
</evidence>
<protein>
    <recommendedName>
        <fullName evidence="11">3-oxo-tetronate kinase</fullName>
        <ecNumber evidence="10">2.7.1.217</ecNumber>
    </recommendedName>
    <alternativeName>
        <fullName evidence="12">3-dehydrotetronate 4-kinase</fullName>
    </alternativeName>
</protein>
<dbReference type="GO" id="GO:0016301">
    <property type="term" value="F:kinase activity"/>
    <property type="evidence" value="ECO:0007669"/>
    <property type="project" value="UniProtKB-KW"/>
</dbReference>
<keyword evidence="2" id="KW-0808">Transferase</keyword>
<dbReference type="Pfam" id="PF07005">
    <property type="entry name" value="SBD_N"/>
    <property type="match status" value="1"/>
</dbReference>
<keyword evidence="4" id="KW-0418">Kinase</keyword>
<dbReference type="Proteomes" id="UP000186235">
    <property type="component" value="Unassembled WGS sequence"/>
</dbReference>
<evidence type="ECO:0000256" key="9">
    <source>
        <dbReference type="ARBA" id="ARBA00037335"/>
    </source>
</evidence>
<keyword evidence="16" id="KW-1185">Reference proteome</keyword>
<proteinExistence type="inferred from homology"/>
<name>A0A1N6Q7I0_9MICO</name>